<dbReference type="Proteomes" id="UP001596317">
    <property type="component" value="Unassembled WGS sequence"/>
</dbReference>
<proteinExistence type="predicted"/>
<reference evidence="2" key="1">
    <citation type="journal article" date="2019" name="Int. J. Syst. Evol. Microbiol.">
        <title>The Global Catalogue of Microorganisms (GCM) 10K type strain sequencing project: providing services to taxonomists for standard genome sequencing and annotation.</title>
        <authorList>
            <consortium name="The Broad Institute Genomics Platform"/>
            <consortium name="The Broad Institute Genome Sequencing Center for Infectious Disease"/>
            <person name="Wu L."/>
            <person name="Ma J."/>
        </authorList>
    </citation>
    <scope>NUCLEOTIDE SEQUENCE [LARGE SCALE GENOMIC DNA]</scope>
    <source>
        <strain evidence="2">CCUG 63830</strain>
    </source>
</reference>
<protein>
    <submittedName>
        <fullName evidence="1">Uncharacterized protein</fullName>
    </submittedName>
</protein>
<name>A0ABW1ZHS4_9DEIO</name>
<evidence type="ECO:0000313" key="2">
    <source>
        <dbReference type="Proteomes" id="UP001596317"/>
    </source>
</evidence>
<comment type="caution">
    <text evidence="1">The sequence shown here is derived from an EMBL/GenBank/DDBJ whole genome shotgun (WGS) entry which is preliminary data.</text>
</comment>
<accession>A0ABW1ZHS4</accession>
<dbReference type="RefSeq" id="WP_380053874.1">
    <property type="nucleotide sequence ID" value="NZ_JBHSWB010000001.1"/>
</dbReference>
<dbReference type="EMBL" id="JBHSWB010000001">
    <property type="protein sequence ID" value="MFC6659299.1"/>
    <property type="molecule type" value="Genomic_DNA"/>
</dbReference>
<sequence length="79" mass="8302">MNARSTLSRLPGSVLSTLRQTLSEGAWDAPESEAARREGLAALTTFLLSARATLVDGEAQLVATGQQVANLYTVLSGLK</sequence>
<organism evidence="1 2">
    <name type="scientific">Deinococcus multiflagellatus</name>
    <dbReference type="NCBI Taxonomy" id="1656887"/>
    <lineage>
        <taxon>Bacteria</taxon>
        <taxon>Thermotogati</taxon>
        <taxon>Deinococcota</taxon>
        <taxon>Deinococci</taxon>
        <taxon>Deinococcales</taxon>
        <taxon>Deinococcaceae</taxon>
        <taxon>Deinococcus</taxon>
    </lineage>
</organism>
<keyword evidence="2" id="KW-1185">Reference proteome</keyword>
<evidence type="ECO:0000313" key="1">
    <source>
        <dbReference type="EMBL" id="MFC6659299.1"/>
    </source>
</evidence>
<gene>
    <name evidence="1" type="ORF">ACFP90_02175</name>
</gene>